<dbReference type="InterPro" id="IPR036271">
    <property type="entry name" value="Tet_transcr_reg_TetR-rel_C_sf"/>
</dbReference>
<keyword evidence="1 2" id="KW-0238">DNA-binding</keyword>
<dbReference type="SUPFAM" id="SSF48498">
    <property type="entry name" value="Tetracyclin repressor-like, C-terminal domain"/>
    <property type="match status" value="1"/>
</dbReference>
<dbReference type="InterPro" id="IPR009057">
    <property type="entry name" value="Homeodomain-like_sf"/>
</dbReference>
<dbReference type="PANTHER" id="PTHR43479:SF11">
    <property type="entry name" value="ACREF_ENVCD OPERON REPRESSOR-RELATED"/>
    <property type="match status" value="1"/>
</dbReference>
<dbReference type="RefSeq" id="WP_091727743.1">
    <property type="nucleotide sequence ID" value="NZ_FNQE01000007.1"/>
</dbReference>
<dbReference type="PROSITE" id="PS50977">
    <property type="entry name" value="HTH_TETR_2"/>
    <property type="match status" value="1"/>
</dbReference>
<evidence type="ECO:0000256" key="2">
    <source>
        <dbReference type="PROSITE-ProRule" id="PRU00335"/>
    </source>
</evidence>
<dbReference type="InterPro" id="IPR050624">
    <property type="entry name" value="HTH-type_Tx_Regulator"/>
</dbReference>
<evidence type="ECO:0000313" key="5">
    <source>
        <dbReference type="Proteomes" id="UP000198625"/>
    </source>
</evidence>
<dbReference type="SUPFAM" id="SSF46689">
    <property type="entry name" value="Homeodomain-like"/>
    <property type="match status" value="1"/>
</dbReference>
<protein>
    <submittedName>
        <fullName evidence="4">Transcriptional regulator, TetR family</fullName>
    </submittedName>
</protein>
<dbReference type="PANTHER" id="PTHR43479">
    <property type="entry name" value="ACREF/ENVCD OPERON REPRESSOR-RELATED"/>
    <property type="match status" value="1"/>
</dbReference>
<keyword evidence="5" id="KW-1185">Reference proteome</keyword>
<dbReference type="Gene3D" id="1.10.357.10">
    <property type="entry name" value="Tetracycline Repressor, domain 2"/>
    <property type="match status" value="1"/>
</dbReference>
<dbReference type="Pfam" id="PF00440">
    <property type="entry name" value="TetR_N"/>
    <property type="match status" value="1"/>
</dbReference>
<sequence>MPKNTFFNLPKNKMEKIIEVALEEFVNYSYENASINRIVERAEIAKGSFYQYFEDKKDLYGYIIEEAYSKKLLFMLDAIENMKYNDFFSSLKELYTAEINFALESSKFSTVIHNYTKCSPAEFNGEILKSNQKYREVFEKLILKGIENKDIDAEADEKKRVFLLIHLSMSILEYYINEVNCDFSKTMEYLDGIINLFKDGIKLKKRYTKDVEDRFY</sequence>
<feature type="DNA-binding region" description="H-T-H motif" evidence="2">
    <location>
        <begin position="34"/>
        <end position="53"/>
    </location>
</feature>
<evidence type="ECO:0000256" key="1">
    <source>
        <dbReference type="ARBA" id="ARBA00023125"/>
    </source>
</evidence>
<dbReference type="PROSITE" id="PS01081">
    <property type="entry name" value="HTH_TETR_1"/>
    <property type="match status" value="1"/>
</dbReference>
<dbReference type="PRINTS" id="PR00455">
    <property type="entry name" value="HTHTETR"/>
</dbReference>
<dbReference type="EMBL" id="FNQE01000007">
    <property type="protein sequence ID" value="SDY77825.1"/>
    <property type="molecule type" value="Genomic_DNA"/>
</dbReference>
<dbReference type="InterPro" id="IPR023772">
    <property type="entry name" value="DNA-bd_HTH_TetR-type_CS"/>
</dbReference>
<proteinExistence type="predicted"/>
<feature type="domain" description="HTH tetR-type" evidence="3">
    <location>
        <begin position="11"/>
        <end position="71"/>
    </location>
</feature>
<dbReference type="STRING" id="415015.SAMN05660462_00878"/>
<dbReference type="AlphaFoldDB" id="A0A1H3MNS0"/>
<dbReference type="OrthoDB" id="9785164at2"/>
<evidence type="ECO:0000313" key="4">
    <source>
        <dbReference type="EMBL" id="SDY77825.1"/>
    </source>
</evidence>
<accession>A0A1H3MNS0</accession>
<evidence type="ECO:0000259" key="3">
    <source>
        <dbReference type="PROSITE" id="PS50977"/>
    </source>
</evidence>
<dbReference type="GO" id="GO:0003677">
    <property type="term" value="F:DNA binding"/>
    <property type="evidence" value="ECO:0007669"/>
    <property type="project" value="UniProtKB-UniRule"/>
</dbReference>
<organism evidence="4 5">
    <name type="scientific">Proteiniborus ethanoligenes</name>
    <dbReference type="NCBI Taxonomy" id="415015"/>
    <lineage>
        <taxon>Bacteria</taxon>
        <taxon>Bacillati</taxon>
        <taxon>Bacillota</taxon>
        <taxon>Clostridia</taxon>
        <taxon>Eubacteriales</taxon>
        <taxon>Proteiniborus</taxon>
    </lineage>
</organism>
<dbReference type="Proteomes" id="UP000198625">
    <property type="component" value="Unassembled WGS sequence"/>
</dbReference>
<gene>
    <name evidence="4" type="ORF">SAMN05660462_00878</name>
</gene>
<dbReference type="InterPro" id="IPR001647">
    <property type="entry name" value="HTH_TetR"/>
</dbReference>
<name>A0A1H3MNS0_9FIRM</name>
<reference evidence="4 5" key="1">
    <citation type="submission" date="2016-10" db="EMBL/GenBank/DDBJ databases">
        <authorList>
            <person name="de Groot N.N."/>
        </authorList>
    </citation>
    <scope>NUCLEOTIDE SEQUENCE [LARGE SCALE GENOMIC DNA]</scope>
    <source>
        <strain evidence="4 5">DSM 21650</strain>
    </source>
</reference>